<dbReference type="AlphaFoldDB" id="A0A0P7UJN8"/>
<feature type="non-terminal residue" evidence="1">
    <location>
        <position position="1"/>
    </location>
</feature>
<comment type="caution">
    <text evidence="1">The sequence shown here is derived from an EMBL/GenBank/DDBJ whole genome shotgun (WGS) entry which is preliminary data.</text>
</comment>
<sequence>IHQIEVPSAVKGQLWDAGLRGRVSKKKPHLKLENKKKGHGTVDDRKRVLQTDECKFQVFGSLKRTYVRHRANERMLEEYLMFFVEHVRGYVMIWGFLGAGKHHVVPYGQQLTDTNFILQQDNDANHSSKK</sequence>
<organism evidence="1 2">
    <name type="scientific">Scleropages formosus</name>
    <name type="common">Asian bonytongue</name>
    <name type="synonym">Osteoglossum formosum</name>
    <dbReference type="NCBI Taxonomy" id="113540"/>
    <lineage>
        <taxon>Eukaryota</taxon>
        <taxon>Metazoa</taxon>
        <taxon>Chordata</taxon>
        <taxon>Craniata</taxon>
        <taxon>Vertebrata</taxon>
        <taxon>Euteleostomi</taxon>
        <taxon>Actinopterygii</taxon>
        <taxon>Neopterygii</taxon>
        <taxon>Teleostei</taxon>
        <taxon>Osteoglossocephala</taxon>
        <taxon>Osteoglossomorpha</taxon>
        <taxon>Osteoglossiformes</taxon>
        <taxon>Osteoglossidae</taxon>
        <taxon>Scleropages</taxon>
    </lineage>
</organism>
<dbReference type="GO" id="GO:0003676">
    <property type="term" value="F:nucleic acid binding"/>
    <property type="evidence" value="ECO:0007669"/>
    <property type="project" value="InterPro"/>
</dbReference>
<dbReference type="EMBL" id="JARO02001742">
    <property type="protein sequence ID" value="KPP74548.1"/>
    <property type="molecule type" value="Genomic_DNA"/>
</dbReference>
<evidence type="ECO:0000313" key="2">
    <source>
        <dbReference type="Proteomes" id="UP000034805"/>
    </source>
</evidence>
<accession>A0A0P7UJN8</accession>
<dbReference type="InterPro" id="IPR036397">
    <property type="entry name" value="RNaseH_sf"/>
</dbReference>
<dbReference type="Gene3D" id="3.30.420.10">
    <property type="entry name" value="Ribonuclease H-like superfamily/Ribonuclease H"/>
    <property type="match status" value="1"/>
</dbReference>
<reference evidence="1 2" key="1">
    <citation type="submission" date="2015-08" db="EMBL/GenBank/DDBJ databases">
        <title>The genome of the Asian arowana (Scleropages formosus).</title>
        <authorList>
            <person name="Tan M.H."/>
            <person name="Gan H.M."/>
            <person name="Croft L.J."/>
            <person name="Austin C.M."/>
        </authorList>
    </citation>
    <scope>NUCLEOTIDE SEQUENCE [LARGE SCALE GENOMIC DNA]</scope>
    <source>
        <strain evidence="1">Aro1</strain>
    </source>
</reference>
<evidence type="ECO:0000313" key="1">
    <source>
        <dbReference type="EMBL" id="KPP74548.1"/>
    </source>
</evidence>
<dbReference type="Proteomes" id="UP000034805">
    <property type="component" value="Unassembled WGS sequence"/>
</dbReference>
<proteinExistence type="predicted"/>
<name>A0A0P7UJN8_SCLFO</name>
<gene>
    <name evidence="1" type="ORF">Z043_106285</name>
</gene>
<protein>
    <submittedName>
        <fullName evidence="1">Uncharacterized protein</fullName>
    </submittedName>
</protein>